<dbReference type="GO" id="GO:0008137">
    <property type="term" value="F:NADH dehydrogenase (ubiquinone) activity"/>
    <property type="evidence" value="ECO:0007669"/>
    <property type="project" value="InterPro"/>
</dbReference>
<dbReference type="Gene3D" id="1.20.5.2700">
    <property type="match status" value="1"/>
</dbReference>
<dbReference type="OrthoDB" id="9811798at2"/>
<feature type="transmembrane region" description="Helical" evidence="6">
    <location>
        <begin position="88"/>
        <end position="108"/>
    </location>
</feature>
<dbReference type="NCBIfam" id="TIGR01974">
    <property type="entry name" value="NDH_I_L"/>
    <property type="match status" value="1"/>
</dbReference>
<protein>
    <submittedName>
        <fullName evidence="9">NADH-quinone oxidoreductase subunit L</fullName>
    </submittedName>
</protein>
<feature type="transmembrane region" description="Helical" evidence="6">
    <location>
        <begin position="37"/>
        <end position="57"/>
    </location>
</feature>
<keyword evidence="2 5" id="KW-0812">Transmembrane</keyword>
<dbReference type="PANTHER" id="PTHR42829">
    <property type="entry name" value="NADH-UBIQUINONE OXIDOREDUCTASE CHAIN 5"/>
    <property type="match status" value="1"/>
</dbReference>
<sequence length="706" mass="77252">MELSSSILLTIALAPLVGCVLAGFFGKQIGRVGAHSITILGLLISFGLSFYVLYQIAFAGAPVYNHNIYTWFEIGKYTGSVGFLIDRLTAMMMVVVTFVSLLVHVYTIGYMADDPGYQRFFSYISLFTFSMLMLVMSNNFLQLFFGWEAVGLVSYLLIGFWFKRPTAIFASLKAFVVNRVGDFGFLLGIAAVLYFLGTLDYATAFASAPTLVGKTLTLTQNIHWDAATVICILLFIGAMGKSAQVPLHVWLPDSMEGPTPISALIHAATMVTAGIFMVARMSPFYELSETALSVVLVIGATGALFTGLIGIVQNDIKRVVAYSTLSQLGYMTVALGVSAYAGAVFHLMTHAFFKALLFLGAGSVIIAMHHEQDMRYMGGLRKYMPITWITMWVGALALCGVPFFSGFYSKDAIIEAVHDSHRWGAGYAYFCVLAGAFVTATYTFRQMYMTFHGKERFRVEHHHHDAHGHGHAKDTHAHHHPVHADVAGLHAHAMTDDPAKHGDHGGHEPGVLEHAPKESPWVVTLPLILLAIPSLLVGAVTAKPLLYSGWFGGAIHVNEANNVLGEMAKEFNGWASAGLQGLTQPPFILVVIAFLITTYIYLFNPAMAGKIKTAFKPIWTILDRKFWVDEIYFAIFARGGVKLGRMFWKGGDAAVIDGVLIDGSASLVQRIAAGMRRVQSGYLYHYAFAMILGLILLLGGYWLIGQ</sequence>
<dbReference type="Proteomes" id="UP000254258">
    <property type="component" value="Unassembled WGS sequence"/>
</dbReference>
<dbReference type="EMBL" id="QRBE01000008">
    <property type="protein sequence ID" value="RDS80498.1"/>
    <property type="molecule type" value="Genomic_DNA"/>
</dbReference>
<evidence type="ECO:0000313" key="9">
    <source>
        <dbReference type="EMBL" id="RDS80498.1"/>
    </source>
</evidence>
<evidence type="ECO:0000313" key="10">
    <source>
        <dbReference type="Proteomes" id="UP000254258"/>
    </source>
</evidence>
<dbReference type="GO" id="GO:0042773">
    <property type="term" value="P:ATP synthesis coupled electron transport"/>
    <property type="evidence" value="ECO:0007669"/>
    <property type="project" value="InterPro"/>
</dbReference>
<feature type="domain" description="NADH-Ubiquinone oxidoreductase (complex I) chain 5 N-terminal" evidence="8">
    <location>
        <begin position="71"/>
        <end position="121"/>
    </location>
</feature>
<dbReference type="PANTHER" id="PTHR42829:SF2">
    <property type="entry name" value="NADH-UBIQUINONE OXIDOREDUCTASE CHAIN 5"/>
    <property type="match status" value="1"/>
</dbReference>
<feature type="transmembrane region" description="Helical" evidence="6">
    <location>
        <begin position="120"/>
        <end position="137"/>
    </location>
</feature>
<dbReference type="GO" id="GO:0003954">
    <property type="term" value="F:NADH dehydrogenase activity"/>
    <property type="evidence" value="ECO:0007669"/>
    <property type="project" value="TreeGrafter"/>
</dbReference>
<dbReference type="GO" id="GO:0016020">
    <property type="term" value="C:membrane"/>
    <property type="evidence" value="ECO:0007669"/>
    <property type="project" value="UniProtKB-SubCell"/>
</dbReference>
<evidence type="ECO:0000259" key="7">
    <source>
        <dbReference type="Pfam" id="PF00361"/>
    </source>
</evidence>
<accession>A0A370WWH5</accession>
<feature type="transmembrane region" description="Helical" evidence="6">
    <location>
        <begin position="6"/>
        <end position="25"/>
    </location>
</feature>
<evidence type="ECO:0000259" key="8">
    <source>
        <dbReference type="Pfam" id="PF00662"/>
    </source>
</evidence>
<dbReference type="NCBIfam" id="NF005141">
    <property type="entry name" value="PRK06590.1"/>
    <property type="match status" value="1"/>
</dbReference>
<dbReference type="RefSeq" id="WP_115496159.1">
    <property type="nucleotide sequence ID" value="NZ_QRBE01000008.1"/>
</dbReference>
<evidence type="ECO:0000256" key="2">
    <source>
        <dbReference type="ARBA" id="ARBA00022692"/>
    </source>
</evidence>
<comment type="subcellular location">
    <subcellularLocation>
        <location evidence="1">Endomembrane system</location>
        <topology evidence="1">Multi-pass membrane protein</topology>
    </subcellularLocation>
    <subcellularLocation>
        <location evidence="5">Membrane</location>
        <topology evidence="5">Multi-pass membrane protein</topology>
    </subcellularLocation>
</comment>
<feature type="transmembrane region" description="Helical" evidence="6">
    <location>
        <begin position="586"/>
        <end position="603"/>
    </location>
</feature>
<feature type="transmembrane region" description="Helical" evidence="6">
    <location>
        <begin position="222"/>
        <end position="240"/>
    </location>
</feature>
<feature type="transmembrane region" description="Helical" evidence="6">
    <location>
        <begin position="143"/>
        <end position="162"/>
    </location>
</feature>
<keyword evidence="4 6" id="KW-0472">Membrane</keyword>
<evidence type="ECO:0000256" key="4">
    <source>
        <dbReference type="ARBA" id="ARBA00023136"/>
    </source>
</evidence>
<dbReference type="Pfam" id="PF00662">
    <property type="entry name" value="Proton_antipo_N"/>
    <property type="match status" value="1"/>
</dbReference>
<evidence type="ECO:0000256" key="5">
    <source>
        <dbReference type="RuleBase" id="RU000320"/>
    </source>
</evidence>
<feature type="transmembrane region" description="Helical" evidence="6">
    <location>
        <begin position="683"/>
        <end position="704"/>
    </location>
</feature>
<evidence type="ECO:0000256" key="3">
    <source>
        <dbReference type="ARBA" id="ARBA00022989"/>
    </source>
</evidence>
<feature type="transmembrane region" description="Helical" evidence="6">
    <location>
        <begin position="347"/>
        <end position="367"/>
    </location>
</feature>
<dbReference type="AlphaFoldDB" id="A0A370WWH5"/>
<feature type="transmembrane region" description="Helical" evidence="6">
    <location>
        <begin position="183"/>
        <end position="202"/>
    </location>
</feature>
<feature type="transmembrane region" description="Helical" evidence="6">
    <location>
        <begin position="319"/>
        <end position="341"/>
    </location>
</feature>
<evidence type="ECO:0000256" key="6">
    <source>
        <dbReference type="SAM" id="Phobius"/>
    </source>
</evidence>
<dbReference type="InterPro" id="IPR001750">
    <property type="entry name" value="ND/Mrp_TM"/>
</dbReference>
<dbReference type="InterPro" id="IPR003945">
    <property type="entry name" value="NU5C-like"/>
</dbReference>
<comment type="caution">
    <text evidence="9">The sequence shown here is derived from an EMBL/GenBank/DDBJ whole genome shotgun (WGS) entry which is preliminary data.</text>
</comment>
<feature type="transmembrane region" description="Helical" evidence="6">
    <location>
        <begin position="521"/>
        <end position="542"/>
    </location>
</feature>
<organism evidence="9 10">
    <name type="scientific">Dyella monticola</name>
    <dbReference type="NCBI Taxonomy" id="1927958"/>
    <lineage>
        <taxon>Bacteria</taxon>
        <taxon>Pseudomonadati</taxon>
        <taxon>Pseudomonadota</taxon>
        <taxon>Gammaproteobacteria</taxon>
        <taxon>Lysobacterales</taxon>
        <taxon>Rhodanobacteraceae</taxon>
        <taxon>Dyella</taxon>
    </lineage>
</organism>
<keyword evidence="3 6" id="KW-1133">Transmembrane helix</keyword>
<gene>
    <name evidence="9" type="ORF">DWU98_13855</name>
</gene>
<keyword evidence="10" id="KW-1185">Reference proteome</keyword>
<feature type="transmembrane region" description="Helical" evidence="6">
    <location>
        <begin position="388"/>
        <end position="407"/>
    </location>
</feature>
<proteinExistence type="predicted"/>
<dbReference type="InterPro" id="IPR001516">
    <property type="entry name" value="Proton_antipo_N"/>
</dbReference>
<dbReference type="InterPro" id="IPR018393">
    <property type="entry name" value="NADHpl_OxRdtase_5_subgr"/>
</dbReference>
<name>A0A370WWH5_9GAMM</name>
<dbReference type="PRINTS" id="PR01434">
    <property type="entry name" value="NADHDHGNASE5"/>
</dbReference>
<feature type="transmembrane region" description="Helical" evidence="6">
    <location>
        <begin position="261"/>
        <end position="279"/>
    </location>
</feature>
<reference evidence="9 10" key="1">
    <citation type="submission" date="2018-07" db="EMBL/GenBank/DDBJ databases">
        <title>Dyella monticola sp. nov. and Dyella psychrodurans sp. nov. isolated from monsoon evergreen broad-leaved forest soil of Dinghu Mountain, China.</title>
        <authorList>
            <person name="Gao Z."/>
            <person name="Qiu L."/>
        </authorList>
    </citation>
    <scope>NUCLEOTIDE SEQUENCE [LARGE SCALE GENOMIC DNA]</scope>
    <source>
        <strain evidence="9 10">4G-K06</strain>
    </source>
</reference>
<dbReference type="GO" id="GO:0012505">
    <property type="term" value="C:endomembrane system"/>
    <property type="evidence" value="ECO:0007669"/>
    <property type="project" value="UniProtKB-SubCell"/>
</dbReference>
<feature type="transmembrane region" description="Helical" evidence="6">
    <location>
        <begin position="427"/>
        <end position="444"/>
    </location>
</feature>
<feature type="domain" description="NADH:quinone oxidoreductase/Mrp antiporter transmembrane" evidence="7">
    <location>
        <begin position="137"/>
        <end position="423"/>
    </location>
</feature>
<dbReference type="GO" id="GO:0015990">
    <property type="term" value="P:electron transport coupled proton transport"/>
    <property type="evidence" value="ECO:0007669"/>
    <property type="project" value="TreeGrafter"/>
</dbReference>
<feature type="transmembrane region" description="Helical" evidence="6">
    <location>
        <begin position="291"/>
        <end position="312"/>
    </location>
</feature>
<dbReference type="Pfam" id="PF00361">
    <property type="entry name" value="Proton_antipo_M"/>
    <property type="match status" value="1"/>
</dbReference>
<evidence type="ECO:0000256" key="1">
    <source>
        <dbReference type="ARBA" id="ARBA00004127"/>
    </source>
</evidence>